<dbReference type="Pfam" id="PF05045">
    <property type="entry name" value="RgpF"/>
    <property type="match status" value="1"/>
</dbReference>
<dbReference type="SUPFAM" id="SSF53756">
    <property type="entry name" value="UDP-Glycosyltransferase/glycogen phosphorylase"/>
    <property type="match status" value="1"/>
</dbReference>
<dbReference type="SUPFAM" id="SSF53448">
    <property type="entry name" value="Nucleotide-diphospho-sugar transferases"/>
    <property type="match status" value="1"/>
</dbReference>
<dbReference type="InterPro" id="IPR007739">
    <property type="entry name" value="RgpF"/>
</dbReference>
<dbReference type="SUPFAM" id="SSF52540">
    <property type="entry name" value="P-loop containing nucleoside triphosphate hydrolases"/>
    <property type="match status" value="1"/>
</dbReference>
<dbReference type="EMBL" id="CP045201">
    <property type="protein sequence ID" value="QOL82598.1"/>
    <property type="molecule type" value="Genomic_DNA"/>
</dbReference>
<proteinExistence type="predicted"/>
<dbReference type="KEGG" id="pshq:F3W81_18290"/>
<protein>
    <submittedName>
        <fullName evidence="3">Glycosyltransferase</fullName>
    </submittedName>
</protein>
<accession>A0A7L9WSV1</accession>
<keyword evidence="3" id="KW-0808">Transferase</keyword>
<dbReference type="CDD" id="cd04186">
    <property type="entry name" value="GT_2_like_c"/>
    <property type="match status" value="1"/>
</dbReference>
<dbReference type="InterPro" id="IPR027417">
    <property type="entry name" value="P-loop_NTPase"/>
</dbReference>
<dbReference type="Gene3D" id="3.40.50.2000">
    <property type="entry name" value="Glycogen Phosphorylase B"/>
    <property type="match status" value="1"/>
</dbReference>
<evidence type="ECO:0000313" key="4">
    <source>
        <dbReference type="Proteomes" id="UP000594118"/>
    </source>
</evidence>
<dbReference type="Proteomes" id="UP000594118">
    <property type="component" value="Chromosome"/>
</dbReference>
<feature type="region of interest" description="Disordered" evidence="1">
    <location>
        <begin position="445"/>
        <end position="468"/>
    </location>
</feature>
<dbReference type="GO" id="GO:0016740">
    <property type="term" value="F:transferase activity"/>
    <property type="evidence" value="ECO:0007669"/>
    <property type="project" value="UniProtKB-KW"/>
</dbReference>
<name>A0A7L9WSV1_9RHOB</name>
<feature type="domain" description="Glycosyltransferase 2-like" evidence="2">
    <location>
        <begin position="824"/>
        <end position="991"/>
    </location>
</feature>
<reference evidence="3 4" key="1">
    <citation type="submission" date="2019-10" db="EMBL/GenBank/DDBJ databases">
        <title>Pseudopuniceibacterium sp. HQ09 islated from Antarctica.</title>
        <authorList>
            <person name="Liao L."/>
            <person name="Su S."/>
            <person name="Chen B."/>
            <person name="Yu Y."/>
        </authorList>
    </citation>
    <scope>NUCLEOTIDE SEQUENCE [LARGE SCALE GENOMIC DNA]</scope>
    <source>
        <strain evidence="3 4">HQ09</strain>
    </source>
</reference>
<dbReference type="Pfam" id="PF13692">
    <property type="entry name" value="Glyco_trans_1_4"/>
    <property type="match status" value="1"/>
</dbReference>
<sequence length="1451" mass="158191">MRVKPNCILVLGMHRSGTSACTRVLSLLGAALPDSLMPSHETNVTGFWESPAFMDVNDAMLAEAGSSWDDWTAFDESALEPDRLAAYEARIAQTIRAELGNAPVIVLKDPRIARFVPLYLRVLQSEGFDVRCVHITRNPCEVAQSLEDRDGFSAAFSSLLWLRHTLDAEQASRSCNRIFLTYQGLMSDEGATIRRLAEWGAGVGLSSAPQSLQAASRHLESGLRHFADGEALLAQGGDALSQFLATTYTTVTSLSGDPMQADALAKLDDCAARLNWATELCGPAFHALNQRLRRQDETDSTRVTELETARSEIEALRQAHATEIAATLKNAEAHAAELAAMKTQVQALCDTHAAQLVAAQQDAETSAAIHASELAAAQGEQEVLRRRFAAELTAARSETETMRRVASKFLRSPLVPLADIIRYYSALKMSKLLENSKPAASRKFARSAAKRDPKRFMTPGASDTGLTGLPTEAGVSGGVIDSAYGAPTVLLPFAASMTTPRHQMRIAVVLHVYALEQAAKFRDALKALQVPFSLFISTDTEEKANSLRKTFGNGPAQETEVRVMPNRGRDIAPKLVGFADIYDSQDLVLFLHAQTSQHTTDELNGWRDQQLKSLLGSRHTVNSVLYAFSVAPELGMVAPPNPAVIRKDMDWSNNYEGCRALAERMGITLTADSPLDFPAGAMFWARPAALRPLLDAGITLEDFPEEAGQKDSPFVHAVERLFFYSCEAAGLRWIHAGAPDQLADADMPLAIEKGFNLEWALSDQMPALMLPGIRPRPKPFDNPIARLASAKDDFRAHCKQDLARFLASDARLVFDAPGDTPKVSIALILYNQAELTFHCLQSLHRNAGVPIEIILLDNGSSDDTGALLDRLDGVTILRNGENLHFLRGVNRAAQEAHGEHFLLLNNDARVLPGTIPSAVARLEEDESIGAVGGPIVLLDGSLQEAGSIIFNNGSCLGYGRGRDPGDSEFRFRRDVDYCSGAFLMMRRAVWEELGGFDEAFAPAYYEETDLCMRIREGGRRVVYDPDVKIVHFEFGSSSTSEAALALQRRNVDIFRTKHAMALAKGHLPVSAAPIRARQRHEGIPRLLVIDDRVPMPHLGSGFPRAARMLNDIGAAGWSVTLYSTAVPFFSCETAYQVIPRTTELLVGGPILPMVDFLRDRIGCYDAILVSRPHNMVRFRQAVAQVPGWERVPVLYDAEAIFAERDAALAQLGGGKDFDYQTALRDELALAEGTQTVFSVSQAEAAIFGAHGNDDVRVLGHAMKPRPLGAGPEGRRNMLFVGALDDDNSPNTDSLIWFINTIMPRIDAELGTDWSLDVAGRSGARDLRGLASDRVRILGKVDDLDPLYAQSRLFIAPTRYAAGIPMKVHEATSVGLPTVATDLLTQQLGWTHGQELLSAADADAFAACCVQLYRDDALWSRLRAGGLAAIERDCDPERFGAVLAGALWDNVS</sequence>
<evidence type="ECO:0000313" key="3">
    <source>
        <dbReference type="EMBL" id="QOL82598.1"/>
    </source>
</evidence>
<dbReference type="PANTHER" id="PTHR43179:SF7">
    <property type="entry name" value="RHAMNOSYLTRANSFERASE WBBL"/>
    <property type="match status" value="1"/>
</dbReference>
<evidence type="ECO:0000256" key="1">
    <source>
        <dbReference type="SAM" id="MobiDB-lite"/>
    </source>
</evidence>
<dbReference type="InterPro" id="IPR001173">
    <property type="entry name" value="Glyco_trans_2-like"/>
</dbReference>
<dbReference type="Pfam" id="PF00535">
    <property type="entry name" value="Glycos_transf_2"/>
    <property type="match status" value="1"/>
</dbReference>
<dbReference type="InterPro" id="IPR029044">
    <property type="entry name" value="Nucleotide-diphossugar_trans"/>
</dbReference>
<dbReference type="Gene3D" id="3.40.50.300">
    <property type="entry name" value="P-loop containing nucleotide triphosphate hydrolases"/>
    <property type="match status" value="1"/>
</dbReference>
<organism evidence="3 4">
    <name type="scientific">Pseudooceanicola spongiae</name>
    <dbReference type="NCBI Taxonomy" id="2613965"/>
    <lineage>
        <taxon>Bacteria</taxon>
        <taxon>Pseudomonadati</taxon>
        <taxon>Pseudomonadota</taxon>
        <taxon>Alphaproteobacteria</taxon>
        <taxon>Rhodobacterales</taxon>
        <taxon>Paracoccaceae</taxon>
        <taxon>Pseudooceanicola</taxon>
    </lineage>
</organism>
<dbReference type="Gene3D" id="3.90.550.10">
    <property type="entry name" value="Spore Coat Polysaccharide Biosynthesis Protein SpsA, Chain A"/>
    <property type="match status" value="1"/>
</dbReference>
<evidence type="ECO:0000259" key="2">
    <source>
        <dbReference type="Pfam" id="PF00535"/>
    </source>
</evidence>
<keyword evidence="4" id="KW-1185">Reference proteome</keyword>
<dbReference type="PANTHER" id="PTHR43179">
    <property type="entry name" value="RHAMNOSYLTRANSFERASE WBBL"/>
    <property type="match status" value="1"/>
</dbReference>
<gene>
    <name evidence="3" type="ORF">F3W81_18290</name>
</gene>